<keyword evidence="3" id="KW-1185">Reference proteome</keyword>
<accession>W2SH58</accession>
<feature type="compositionally biased region" description="Basic and acidic residues" evidence="1">
    <location>
        <begin position="204"/>
        <end position="214"/>
    </location>
</feature>
<proteinExistence type="predicted"/>
<evidence type="ECO:0000313" key="3">
    <source>
        <dbReference type="Proteomes" id="UP000053676"/>
    </source>
</evidence>
<protein>
    <submittedName>
        <fullName evidence="2">Uncharacterized protein</fullName>
    </submittedName>
</protein>
<dbReference type="EMBL" id="KI669189">
    <property type="protein sequence ID" value="ETN68873.1"/>
    <property type="molecule type" value="Genomic_DNA"/>
</dbReference>
<dbReference type="KEGG" id="nai:NECAME_15593"/>
<evidence type="ECO:0000256" key="1">
    <source>
        <dbReference type="SAM" id="MobiDB-lite"/>
    </source>
</evidence>
<dbReference type="AlphaFoldDB" id="W2SH58"/>
<gene>
    <name evidence="2" type="ORF">NECAME_15593</name>
</gene>
<reference evidence="3" key="1">
    <citation type="journal article" date="2014" name="Nat. Genet.">
        <title>Genome of the human hookworm Necator americanus.</title>
        <authorList>
            <person name="Tang Y.T."/>
            <person name="Gao X."/>
            <person name="Rosa B.A."/>
            <person name="Abubucker S."/>
            <person name="Hallsworth-Pepin K."/>
            <person name="Martin J."/>
            <person name="Tyagi R."/>
            <person name="Heizer E."/>
            <person name="Zhang X."/>
            <person name="Bhonagiri-Palsikar V."/>
            <person name="Minx P."/>
            <person name="Warren W.C."/>
            <person name="Wang Q."/>
            <person name="Zhan B."/>
            <person name="Hotez P.J."/>
            <person name="Sternberg P.W."/>
            <person name="Dougall A."/>
            <person name="Gaze S.T."/>
            <person name="Mulvenna J."/>
            <person name="Sotillo J."/>
            <person name="Ranganathan S."/>
            <person name="Rabelo E.M."/>
            <person name="Wilson R.K."/>
            <person name="Felgner P.L."/>
            <person name="Bethony J."/>
            <person name="Hawdon J.M."/>
            <person name="Gasser R.B."/>
            <person name="Loukas A."/>
            <person name="Mitreva M."/>
        </authorList>
    </citation>
    <scope>NUCLEOTIDE SEQUENCE [LARGE SCALE GENOMIC DNA]</scope>
</reference>
<evidence type="ECO:0000313" key="2">
    <source>
        <dbReference type="EMBL" id="ETN68873.1"/>
    </source>
</evidence>
<sequence>MSKKFLSCQQASLHFRDRKGRMRLFRGLHAVQHRLHPVFARNMRNFTLALLCLIVAISAYSVRKYEFGSDDQLLVRAARTADKNSSEEGDSKGFSDSKENKKKEESEEEGSGEAKRVKRSAEESSEEDDEKKKASSGSEEDDKKKKDEKKDQSEEEGSGEVRRVRRNADKDSSESAEDGEGKKVTSSSDTEGSGELVTSPLVRVARDGDSHSSEESSGEAPSKPDGDGSAEEATSVHLAVCNVTLPY</sequence>
<feature type="compositionally biased region" description="Basic and acidic residues" evidence="1">
    <location>
        <begin position="80"/>
        <end position="105"/>
    </location>
</feature>
<feature type="compositionally biased region" description="Basic and acidic residues" evidence="1">
    <location>
        <begin position="159"/>
        <end position="183"/>
    </location>
</feature>
<feature type="region of interest" description="Disordered" evidence="1">
    <location>
        <begin position="80"/>
        <end position="235"/>
    </location>
</feature>
<feature type="compositionally biased region" description="Basic and acidic residues" evidence="1">
    <location>
        <begin position="141"/>
        <end position="152"/>
    </location>
</feature>
<feature type="compositionally biased region" description="Basic and acidic residues" evidence="1">
    <location>
        <begin position="112"/>
        <end position="122"/>
    </location>
</feature>
<dbReference type="Proteomes" id="UP000053676">
    <property type="component" value="Unassembled WGS sequence"/>
</dbReference>
<organism evidence="2 3">
    <name type="scientific">Necator americanus</name>
    <name type="common">Human hookworm</name>
    <dbReference type="NCBI Taxonomy" id="51031"/>
    <lineage>
        <taxon>Eukaryota</taxon>
        <taxon>Metazoa</taxon>
        <taxon>Ecdysozoa</taxon>
        <taxon>Nematoda</taxon>
        <taxon>Chromadorea</taxon>
        <taxon>Rhabditida</taxon>
        <taxon>Rhabditina</taxon>
        <taxon>Rhabditomorpha</taxon>
        <taxon>Strongyloidea</taxon>
        <taxon>Ancylostomatidae</taxon>
        <taxon>Bunostominae</taxon>
        <taxon>Necator</taxon>
    </lineage>
</organism>
<name>W2SH58_NECAM</name>